<protein>
    <submittedName>
        <fullName evidence="2">Uncharacterized protein</fullName>
    </submittedName>
</protein>
<accession>A0A9W8Y7R9</accession>
<feature type="compositionally biased region" description="Low complexity" evidence="1">
    <location>
        <begin position="693"/>
        <end position="720"/>
    </location>
</feature>
<feature type="compositionally biased region" description="Low complexity" evidence="1">
    <location>
        <begin position="629"/>
        <end position="643"/>
    </location>
</feature>
<organism evidence="2 3">
    <name type="scientific">Neocucurbitaria cava</name>
    <dbReference type="NCBI Taxonomy" id="798079"/>
    <lineage>
        <taxon>Eukaryota</taxon>
        <taxon>Fungi</taxon>
        <taxon>Dikarya</taxon>
        <taxon>Ascomycota</taxon>
        <taxon>Pezizomycotina</taxon>
        <taxon>Dothideomycetes</taxon>
        <taxon>Pleosporomycetidae</taxon>
        <taxon>Pleosporales</taxon>
        <taxon>Pleosporineae</taxon>
        <taxon>Cucurbitariaceae</taxon>
        <taxon>Neocucurbitaria</taxon>
    </lineage>
</organism>
<comment type="caution">
    <text evidence="2">The sequence shown here is derived from an EMBL/GenBank/DDBJ whole genome shotgun (WGS) entry which is preliminary data.</text>
</comment>
<keyword evidence="3" id="KW-1185">Reference proteome</keyword>
<feature type="region of interest" description="Disordered" evidence="1">
    <location>
        <begin position="29"/>
        <end position="52"/>
    </location>
</feature>
<name>A0A9W8Y7R9_9PLEO</name>
<feature type="compositionally biased region" description="Polar residues" evidence="1">
    <location>
        <begin position="591"/>
        <end position="628"/>
    </location>
</feature>
<dbReference type="AlphaFoldDB" id="A0A9W8Y7R9"/>
<gene>
    <name evidence="2" type="ORF">N0V83_004990</name>
</gene>
<sequence>MRVLPANTSTTTINRRGQVIFLCNPTAGDSNPATSVSPIEQNMPVPRTDPHDRLNRKWATYAQGVRYLGDLPHESKEPMPSNWKLGNPIFEDPAFHQDDLEYPTEDDLNDPTWLRESRDNLVERIKLYRQALKYTGWVRTKQKEELVRWKHMDRFRDRLDDVLLMESRANQDAAALAVNQYKKTIIEKLDEIDRQLKHLNTTCKHIRTVLTPETLQKMEQVQKMAEECPENCSRNHLVAIYKEVATSIKESEQYKTLDKMKEEAEHDSFLLRGYISGGKSDKSILEMTERLYKKYEESSDLPIHAFADIQAVCYGYWTGFRDGVRIQRKNKKPKQYDYECEFWYGWKECEESATAQLSAQLNGLKPELVGPFNYQRGYHNATVYHERQKLQAQDPENPEKWLTDAMIMHHRKQAEMYGTMVADYHHAKEQKFINIPDFKPRTKTTLDDFGHPKEGRDYQHHSPEVLNGYFGRVCQNIGSEKDTFKPEPYYCTPGSLSELDNEIIHKGRNHEYDATTRYRNMNTPANRATGRGQDQPRSSQPQHPSASAQALPAAPSQQPPANRRANLQPPVSAHVPRAVPPKVEPTPSNQPAPVQLSSQTTPHPQAPTPNQNSAGGFSYSGGSINVSGQEQPQLQQEPQLQYAQQPPLQYPQEPQFQYTQQPQPQYLQPLQFQYQQQPQYLPQQGYQQYLPYGQDFNQSYGQNTNQNQTQSYSQNYGQSYDPSYDQSYNPSYGQNPEQGSSYGSGMGGSTGGGAGGGNPPIW</sequence>
<reference evidence="2" key="1">
    <citation type="submission" date="2022-10" db="EMBL/GenBank/DDBJ databases">
        <title>Tapping the CABI collections for fungal endophytes: first genome assemblies for Collariella, Neodidymelliopsis, Ascochyta clinopodiicola, Didymella pomorum, Didymosphaeria variabile, Neocosmospora piperis and Neocucurbitaria cava.</title>
        <authorList>
            <person name="Hill R."/>
        </authorList>
    </citation>
    <scope>NUCLEOTIDE SEQUENCE</scope>
    <source>
        <strain evidence="2">IMI 356814</strain>
    </source>
</reference>
<feature type="compositionally biased region" description="Low complexity" evidence="1">
    <location>
        <begin position="533"/>
        <end position="565"/>
    </location>
</feature>
<dbReference type="EMBL" id="JAPEUY010000008">
    <property type="protein sequence ID" value="KAJ4370471.1"/>
    <property type="molecule type" value="Genomic_DNA"/>
</dbReference>
<feature type="compositionally biased region" description="Gly residues" evidence="1">
    <location>
        <begin position="742"/>
        <end position="762"/>
    </location>
</feature>
<evidence type="ECO:0000313" key="2">
    <source>
        <dbReference type="EMBL" id="KAJ4370471.1"/>
    </source>
</evidence>
<dbReference type="Proteomes" id="UP001140560">
    <property type="component" value="Unassembled WGS sequence"/>
</dbReference>
<feature type="region of interest" description="Disordered" evidence="1">
    <location>
        <begin position="693"/>
        <end position="762"/>
    </location>
</feature>
<feature type="compositionally biased region" description="Polar residues" evidence="1">
    <location>
        <begin position="724"/>
        <end position="738"/>
    </location>
</feature>
<proteinExistence type="predicted"/>
<feature type="compositionally biased region" description="Pro residues" evidence="1">
    <location>
        <begin position="578"/>
        <end position="590"/>
    </location>
</feature>
<evidence type="ECO:0000256" key="1">
    <source>
        <dbReference type="SAM" id="MobiDB-lite"/>
    </source>
</evidence>
<evidence type="ECO:0000313" key="3">
    <source>
        <dbReference type="Proteomes" id="UP001140560"/>
    </source>
</evidence>
<feature type="compositionally biased region" description="Polar residues" evidence="1">
    <location>
        <begin position="29"/>
        <end position="40"/>
    </location>
</feature>
<feature type="region of interest" description="Disordered" evidence="1">
    <location>
        <begin position="510"/>
        <end position="643"/>
    </location>
</feature>
<feature type="compositionally biased region" description="Polar residues" evidence="1">
    <location>
        <begin position="517"/>
        <end position="526"/>
    </location>
</feature>